<evidence type="ECO:0000256" key="1">
    <source>
        <dbReference type="ARBA" id="ARBA00004370"/>
    </source>
</evidence>
<evidence type="ECO:0000256" key="2">
    <source>
        <dbReference type="ARBA" id="ARBA00022452"/>
    </source>
</evidence>
<comment type="subunit">
    <text evidence="8">Part of the Bam complex.</text>
</comment>
<evidence type="ECO:0000256" key="6">
    <source>
        <dbReference type="ARBA" id="ARBA00023136"/>
    </source>
</evidence>
<dbReference type="RefSeq" id="WP_160618416.1">
    <property type="nucleotide sequence ID" value="NZ_CP047652.1"/>
</dbReference>
<evidence type="ECO:0000313" key="12">
    <source>
        <dbReference type="EMBL" id="QHI95339.1"/>
    </source>
</evidence>
<sequence precursor="true">MSGLRSKGFRPVAVRLVLLASVCLFPAATNVAEAQTSQQHKTVHRKATRKKASHGHVQSAKKVAARHSASRAKKTHTAQYLPGGIIQSILVKGNSRIETGTVLSYMVVQPGDSFNKNGLNRSLKTLYATGLFRDITIERQGSTLVVNLVENPVVDKIVFEGNHSLKDNDILKEVDLKPRAVFSSQTVASDRQKILNLYAKHARYGATVTPQIIRLSNNRVDVVFRINEARQTLVKKIAFVGNKSFSESALSSVISSKETAWYRFFSSADEYNPERMRYDAELLRRYYLHNGFVDFKLIDATGELSPDHKTFYITFTIKEGPRYRLGKIDVRSDVHGVTKKMLKKHIELFKNQYYDGTAIQNNANDMQEWLQESGHPFALVRTEIARNPEKKIVNLLYDVVQGPRVYVERIDINGNTVTRDPVIRRNLPMAEGDAYTPYDRKYAKLGLKDLGYFKTVTIDQTQGSAPDKANLAVNVTEKPTGEFSLGGGYSTDVGVLGNLGLKQHNLLGTGLDAGFSGTVAYYEKQADLSITDPNFLGRNFVAGADIYYMQNNYQTYQSYNEDQYGLSLRLGYAFNRYLSQSWTYSLVNRKVGNAMPGRRYCSYDPQGCLDDTPSIYVQDAAGWSLLSQLSTTVTYDRRDNRVNPRSGYVLRATGDFAGLGGNTKYLRGKFSAAYYIPLDSITASHDWTIQLKSGVGYMGDWSSSGHRSIIDNFYLGGDSLRGFLQGGVGPRSGHYRGSGANCSNGWCPGAGQEDLLGGRFMYTASAQLNFPFPFGDKLGMSGRGFIDAGSLTGVRVKRLHTSASQDGKDYTPITGNTYTPRVAGGLGLSWRSPFGLVNIDGAVPIHKERGDRLYPIRFGFGQQF</sequence>
<dbReference type="InterPro" id="IPR010827">
    <property type="entry name" value="BamA/TamA_POTRA"/>
</dbReference>
<evidence type="ECO:0000259" key="11">
    <source>
        <dbReference type="PROSITE" id="PS51779"/>
    </source>
</evidence>
<dbReference type="PANTHER" id="PTHR12815:SF23">
    <property type="entry name" value="OUTER MEMBRANE PROTEIN ASSEMBLY FACTOR BAMA"/>
    <property type="match status" value="1"/>
</dbReference>
<feature type="compositionally biased region" description="Basic residues" evidence="10">
    <location>
        <begin position="41"/>
        <end position="54"/>
    </location>
</feature>
<dbReference type="KEGG" id="bomb:GT348_02780"/>
<dbReference type="InterPro" id="IPR039910">
    <property type="entry name" value="D15-like"/>
</dbReference>
<keyword evidence="3 8" id="KW-0812">Transmembrane</keyword>
<dbReference type="GO" id="GO:0051205">
    <property type="term" value="P:protein insertion into membrane"/>
    <property type="evidence" value="ECO:0007669"/>
    <property type="project" value="UniProtKB-UniRule"/>
</dbReference>
<evidence type="ECO:0000256" key="9">
    <source>
        <dbReference type="NCBIfam" id="TIGR03303"/>
    </source>
</evidence>
<dbReference type="Proteomes" id="UP000463975">
    <property type="component" value="Chromosome"/>
</dbReference>
<dbReference type="GO" id="GO:0043165">
    <property type="term" value="P:Gram-negative-bacterium-type cell outer membrane assembly"/>
    <property type="evidence" value="ECO:0007669"/>
    <property type="project" value="UniProtKB-UniRule"/>
</dbReference>
<reference evidence="12 13" key="1">
    <citation type="submission" date="2020-01" db="EMBL/GenBank/DDBJ databases">
        <title>Genome sequencing of strain KACC 21507.</title>
        <authorList>
            <person name="Heo J."/>
            <person name="Kim S.-J."/>
            <person name="Kim J.-S."/>
            <person name="Hong S.-B."/>
            <person name="Kwon S.-W."/>
        </authorList>
    </citation>
    <scope>NUCLEOTIDE SEQUENCE [LARGE SCALE GENOMIC DNA]</scope>
    <source>
        <strain evidence="12 13">KACC 21507</strain>
    </source>
</reference>
<evidence type="ECO:0000256" key="8">
    <source>
        <dbReference type="HAMAP-Rule" id="MF_01430"/>
    </source>
</evidence>
<evidence type="ECO:0000256" key="7">
    <source>
        <dbReference type="ARBA" id="ARBA00023237"/>
    </source>
</evidence>
<dbReference type="Gene3D" id="3.10.20.310">
    <property type="entry name" value="membrane protein fhac"/>
    <property type="match status" value="5"/>
</dbReference>
<dbReference type="Gene3D" id="2.40.160.50">
    <property type="entry name" value="membrane protein fhac: a member of the omp85/tpsb transporter family"/>
    <property type="match status" value="1"/>
</dbReference>
<dbReference type="Pfam" id="PF07244">
    <property type="entry name" value="POTRA"/>
    <property type="match status" value="5"/>
</dbReference>
<dbReference type="GO" id="GO:0009279">
    <property type="term" value="C:cell outer membrane"/>
    <property type="evidence" value="ECO:0007669"/>
    <property type="project" value="UniProtKB-SubCell"/>
</dbReference>
<evidence type="ECO:0000256" key="10">
    <source>
        <dbReference type="SAM" id="MobiDB-lite"/>
    </source>
</evidence>
<feature type="compositionally biased region" description="Basic residues" evidence="10">
    <location>
        <begin position="63"/>
        <end position="75"/>
    </location>
</feature>
<dbReference type="Pfam" id="PF01103">
    <property type="entry name" value="Omp85"/>
    <property type="match status" value="1"/>
</dbReference>
<feature type="domain" description="POTRA" evidence="11">
    <location>
        <begin position="152"/>
        <end position="229"/>
    </location>
</feature>
<proteinExistence type="inferred from homology"/>
<dbReference type="NCBIfam" id="TIGR03303">
    <property type="entry name" value="OM_YaeT"/>
    <property type="match status" value="1"/>
</dbReference>
<dbReference type="AlphaFoldDB" id="A0A6P1ND05"/>
<dbReference type="PROSITE" id="PS51779">
    <property type="entry name" value="POTRA"/>
    <property type="match status" value="3"/>
</dbReference>
<dbReference type="InterPro" id="IPR000184">
    <property type="entry name" value="Bac_surfAg_D15"/>
</dbReference>
<dbReference type="InterPro" id="IPR023707">
    <property type="entry name" value="OM_assembly_BamA"/>
</dbReference>
<feature type="chain" id="PRO_5027185815" description="Outer membrane protein assembly factor BamA" evidence="8">
    <location>
        <begin position="35"/>
        <end position="864"/>
    </location>
</feature>
<name>A0A6P1ND05_9PROT</name>
<protein>
    <recommendedName>
        <fullName evidence="8 9">Outer membrane protein assembly factor BamA</fullName>
    </recommendedName>
</protein>
<dbReference type="HAMAP" id="MF_01430">
    <property type="entry name" value="OM_assembly_BamA"/>
    <property type="match status" value="1"/>
</dbReference>
<keyword evidence="7 8" id="KW-0998">Cell outer membrane</keyword>
<dbReference type="PANTHER" id="PTHR12815">
    <property type="entry name" value="SORTING AND ASSEMBLY MACHINERY SAMM50 PROTEIN FAMILY MEMBER"/>
    <property type="match status" value="1"/>
</dbReference>
<evidence type="ECO:0000256" key="3">
    <source>
        <dbReference type="ARBA" id="ARBA00022692"/>
    </source>
</evidence>
<keyword evidence="5 8" id="KW-0677">Repeat</keyword>
<dbReference type="EMBL" id="CP047652">
    <property type="protein sequence ID" value="QHI95339.1"/>
    <property type="molecule type" value="Genomic_DNA"/>
</dbReference>
<feature type="domain" description="POTRA" evidence="11">
    <location>
        <begin position="84"/>
        <end position="151"/>
    </location>
</feature>
<feature type="signal peptide" evidence="8">
    <location>
        <begin position="1"/>
        <end position="34"/>
    </location>
</feature>
<comment type="subcellular location">
    <subcellularLocation>
        <location evidence="8">Cell outer membrane</location>
    </subcellularLocation>
    <subcellularLocation>
        <location evidence="1">Membrane</location>
    </subcellularLocation>
</comment>
<comment type="similarity">
    <text evidence="8">Belongs to the BamA family.</text>
</comment>
<comment type="function">
    <text evidence="8">Part of the outer membrane protein assembly complex, which is involved in assembly and insertion of beta-barrel proteins into the outer membrane.</text>
</comment>
<organism evidence="12 13">
    <name type="scientific">Aristophania vespae</name>
    <dbReference type="NCBI Taxonomy" id="2697033"/>
    <lineage>
        <taxon>Bacteria</taxon>
        <taxon>Pseudomonadati</taxon>
        <taxon>Pseudomonadota</taxon>
        <taxon>Alphaproteobacteria</taxon>
        <taxon>Acetobacterales</taxon>
        <taxon>Acetobacteraceae</taxon>
        <taxon>Aristophania</taxon>
    </lineage>
</organism>
<evidence type="ECO:0000256" key="4">
    <source>
        <dbReference type="ARBA" id="ARBA00022729"/>
    </source>
</evidence>
<dbReference type="PIRSF" id="PIRSF006076">
    <property type="entry name" value="OM_assembly_OMP85"/>
    <property type="match status" value="1"/>
</dbReference>
<accession>A0A6P1ND05</accession>
<keyword evidence="6 8" id="KW-0472">Membrane</keyword>
<feature type="domain" description="POTRA" evidence="11">
    <location>
        <begin position="405"/>
        <end position="478"/>
    </location>
</feature>
<evidence type="ECO:0000256" key="5">
    <source>
        <dbReference type="ARBA" id="ARBA00022737"/>
    </source>
</evidence>
<gene>
    <name evidence="8 12" type="primary">bamA</name>
    <name evidence="12" type="ORF">GT348_02780</name>
</gene>
<keyword evidence="13" id="KW-1185">Reference proteome</keyword>
<evidence type="ECO:0000313" key="13">
    <source>
        <dbReference type="Proteomes" id="UP000463975"/>
    </source>
</evidence>
<feature type="region of interest" description="Disordered" evidence="10">
    <location>
        <begin position="36"/>
        <end position="75"/>
    </location>
</feature>
<keyword evidence="2 8" id="KW-1134">Transmembrane beta strand</keyword>
<dbReference type="InterPro" id="IPR034746">
    <property type="entry name" value="POTRA"/>
</dbReference>
<keyword evidence="4 8" id="KW-0732">Signal</keyword>